<organism evidence="12 13">
    <name type="scientific">Sorangium cellulosum</name>
    <name type="common">Polyangium cellulosum</name>
    <dbReference type="NCBI Taxonomy" id="56"/>
    <lineage>
        <taxon>Bacteria</taxon>
        <taxon>Pseudomonadati</taxon>
        <taxon>Myxococcota</taxon>
        <taxon>Polyangia</taxon>
        <taxon>Polyangiales</taxon>
        <taxon>Polyangiaceae</taxon>
        <taxon>Sorangium</taxon>
    </lineage>
</organism>
<dbReference type="InterPro" id="IPR018208">
    <property type="entry name" value="GH11_AS_1"/>
</dbReference>
<reference evidence="12 13" key="1">
    <citation type="submission" date="2014-02" db="EMBL/GenBank/DDBJ databases">
        <title>The small core and large imbalanced accessory genome model reveals a collaborative survival strategy of Sorangium cellulosum strains in nature.</title>
        <authorList>
            <person name="Han K."/>
            <person name="Peng R."/>
            <person name="Blom J."/>
            <person name="Li Y.-Z."/>
        </authorList>
    </citation>
    <scope>NUCLEOTIDE SEQUENCE [LARGE SCALE GENOMIC DNA]</scope>
    <source>
        <strain evidence="12 13">So0007-03</strain>
    </source>
</reference>
<dbReference type="EC" id="3.2.1.8" evidence="3 9"/>
<dbReference type="InterPro" id="IPR013320">
    <property type="entry name" value="ConA-like_dom_sf"/>
</dbReference>
<feature type="non-terminal residue" evidence="12">
    <location>
        <position position="1"/>
    </location>
</feature>
<evidence type="ECO:0000256" key="4">
    <source>
        <dbReference type="ARBA" id="ARBA00022651"/>
    </source>
</evidence>
<dbReference type="PROSITE" id="PS51761">
    <property type="entry name" value="GH11_3"/>
    <property type="match status" value="1"/>
</dbReference>
<proteinExistence type="inferred from homology"/>
<gene>
    <name evidence="12" type="ORF">BE21_11890</name>
</gene>
<evidence type="ECO:0000256" key="9">
    <source>
        <dbReference type="PROSITE-ProRule" id="PRU01097"/>
    </source>
</evidence>
<dbReference type="GO" id="GO:0031176">
    <property type="term" value="F:endo-1,4-beta-xylanase activity"/>
    <property type="evidence" value="ECO:0007669"/>
    <property type="project" value="UniProtKB-UniRule"/>
</dbReference>
<keyword evidence="8 9" id="KW-0624">Polysaccharide degradation</keyword>
<evidence type="ECO:0000256" key="8">
    <source>
        <dbReference type="ARBA" id="ARBA00023326"/>
    </source>
</evidence>
<evidence type="ECO:0000256" key="10">
    <source>
        <dbReference type="RuleBase" id="RU362015"/>
    </source>
</evidence>
<keyword evidence="6 9" id="KW-0119">Carbohydrate metabolism</keyword>
<dbReference type="InterPro" id="IPR001137">
    <property type="entry name" value="Glyco_hydro_11"/>
</dbReference>
<evidence type="ECO:0000313" key="13">
    <source>
        <dbReference type="Proteomes" id="UP000075502"/>
    </source>
</evidence>
<comment type="similarity">
    <text evidence="9 10">Belongs to the glycosyl hydrolase 11 (cellulase G) family.</text>
</comment>
<protein>
    <recommendedName>
        <fullName evidence="3 9">Endo-1,4-beta-xylanase</fullName>
        <ecNumber evidence="3 9">3.2.1.8</ecNumber>
    </recommendedName>
</protein>
<name>A0A150U0H9_SORCE</name>
<evidence type="ECO:0000256" key="1">
    <source>
        <dbReference type="ARBA" id="ARBA00000681"/>
    </source>
</evidence>
<evidence type="ECO:0000256" key="3">
    <source>
        <dbReference type="ARBA" id="ARBA00012590"/>
    </source>
</evidence>
<evidence type="ECO:0000256" key="5">
    <source>
        <dbReference type="ARBA" id="ARBA00022801"/>
    </source>
</evidence>
<evidence type="ECO:0000259" key="11">
    <source>
        <dbReference type="PROSITE" id="PS51761"/>
    </source>
</evidence>
<evidence type="ECO:0000256" key="6">
    <source>
        <dbReference type="ARBA" id="ARBA00023277"/>
    </source>
</evidence>
<dbReference type="InterPro" id="IPR033123">
    <property type="entry name" value="GH11_dom"/>
</dbReference>
<dbReference type="InterPro" id="IPR033119">
    <property type="entry name" value="GH11_AS_2"/>
</dbReference>
<sequence length="224" mass="23976">DPAGLGDVVLLGGGGAGGAGGSGGGGSTCTAANNQYCSNQTGTHCGYTFEYWKDNGTGCLTNTADGFNVTWSNINNLLGRKGIRPGTKNTVVNYTADYRPNGNSYMGVYGWTKGPLIEYYIVDSWGNWRPPGGEGFMGTVTSDGGTYDIYRTQRVNQPSIEGNTTFYQYWSVRKDKRSSGTITVANHFNAWASKGMNLGSLYEVSMLVEGYQSSGSANVQFSMR</sequence>
<dbReference type="GO" id="GO:0045493">
    <property type="term" value="P:xylan catabolic process"/>
    <property type="evidence" value="ECO:0007669"/>
    <property type="project" value="UniProtKB-UniRule"/>
</dbReference>
<dbReference type="PANTHER" id="PTHR46828:SF2">
    <property type="entry name" value="ENDO-1,4-BETA-XYLANASE A-RELATED"/>
    <property type="match status" value="1"/>
</dbReference>
<evidence type="ECO:0000256" key="2">
    <source>
        <dbReference type="ARBA" id="ARBA00004851"/>
    </source>
</evidence>
<dbReference type="PROSITE" id="PS00776">
    <property type="entry name" value="GH11_1"/>
    <property type="match status" value="1"/>
</dbReference>
<dbReference type="EMBL" id="JEME01000327">
    <property type="protein sequence ID" value="KYG10450.1"/>
    <property type="molecule type" value="Genomic_DNA"/>
</dbReference>
<keyword evidence="5 9" id="KW-0378">Hydrolase</keyword>
<feature type="active site" description="Nucleophile" evidence="9">
    <location>
        <position position="118"/>
    </location>
</feature>
<dbReference type="AlphaFoldDB" id="A0A150U0H9"/>
<comment type="caution">
    <text evidence="12">The sequence shown here is derived from an EMBL/GenBank/DDBJ whole genome shotgun (WGS) entry which is preliminary data.</text>
</comment>
<feature type="active site" description="Proton donor" evidence="9">
    <location>
        <position position="209"/>
    </location>
</feature>
<comment type="catalytic activity">
    <reaction evidence="1 9 10">
        <text>Endohydrolysis of (1-&gt;4)-beta-D-xylosidic linkages in xylans.</text>
        <dbReference type="EC" id="3.2.1.8"/>
    </reaction>
</comment>
<feature type="domain" description="GH11" evidence="11">
    <location>
        <begin position="35"/>
        <end position="222"/>
    </location>
</feature>
<keyword evidence="4 9" id="KW-0858">Xylan degradation</keyword>
<dbReference type="UniPathway" id="UPA00114"/>
<dbReference type="Gene3D" id="2.60.120.180">
    <property type="match status" value="1"/>
</dbReference>
<dbReference type="PANTHER" id="PTHR46828">
    <property type="entry name" value="ENDO-1,4-BETA-XYLANASE A-RELATED"/>
    <property type="match status" value="1"/>
</dbReference>
<dbReference type="InterPro" id="IPR013319">
    <property type="entry name" value="GH11/12"/>
</dbReference>
<accession>A0A150U0H9</accession>
<dbReference type="PROSITE" id="PS00777">
    <property type="entry name" value="GH11_2"/>
    <property type="match status" value="1"/>
</dbReference>
<comment type="pathway">
    <text evidence="2 9 10">Glycan degradation; xylan degradation.</text>
</comment>
<dbReference type="Pfam" id="PF00457">
    <property type="entry name" value="Glyco_hydro_11"/>
    <property type="match status" value="1"/>
</dbReference>
<evidence type="ECO:0000256" key="7">
    <source>
        <dbReference type="ARBA" id="ARBA00023295"/>
    </source>
</evidence>
<dbReference type="SUPFAM" id="SSF49899">
    <property type="entry name" value="Concanavalin A-like lectins/glucanases"/>
    <property type="match status" value="1"/>
</dbReference>
<evidence type="ECO:0000313" key="12">
    <source>
        <dbReference type="EMBL" id="KYG10450.1"/>
    </source>
</evidence>
<keyword evidence="7 9" id="KW-0326">Glycosidase</keyword>
<dbReference type="Proteomes" id="UP000075502">
    <property type="component" value="Unassembled WGS sequence"/>
</dbReference>
<dbReference type="PRINTS" id="PR00911">
    <property type="entry name" value="GLHYDRLASE11"/>
</dbReference>